<accession>A0A542ZWI8</accession>
<dbReference type="InterPro" id="IPR011059">
    <property type="entry name" value="Metal-dep_hydrolase_composite"/>
</dbReference>
<evidence type="ECO:0000313" key="2">
    <source>
        <dbReference type="EMBL" id="TQL64708.1"/>
    </source>
</evidence>
<keyword evidence="2" id="KW-0378">Hydrolase</keyword>
<name>A0A542ZWI8_RARFA</name>
<protein>
    <submittedName>
        <fullName evidence="2">Imidazolonepropionase-like amidohydrolase</fullName>
    </submittedName>
</protein>
<evidence type="ECO:0000313" key="3">
    <source>
        <dbReference type="Proteomes" id="UP000315389"/>
    </source>
</evidence>
<evidence type="ECO:0000259" key="1">
    <source>
        <dbReference type="Pfam" id="PF01979"/>
    </source>
</evidence>
<dbReference type="InterPro" id="IPR051781">
    <property type="entry name" value="Metallo-dep_Hydrolase"/>
</dbReference>
<dbReference type="OrthoDB" id="3451205at2"/>
<comment type="caution">
    <text evidence="2">The sequence shown here is derived from an EMBL/GenBank/DDBJ whole genome shotgun (WGS) entry which is preliminary data.</text>
</comment>
<feature type="domain" description="Amidohydrolase-related" evidence="1">
    <location>
        <begin position="47"/>
        <end position="353"/>
    </location>
</feature>
<reference evidence="2 3" key="1">
    <citation type="submission" date="2019-06" db="EMBL/GenBank/DDBJ databases">
        <title>Sequencing the genomes of 1000 actinobacteria strains.</title>
        <authorList>
            <person name="Klenk H.-P."/>
        </authorList>
    </citation>
    <scope>NUCLEOTIDE SEQUENCE [LARGE SCALE GENOMIC DNA]</scope>
    <source>
        <strain evidence="2 3">DSM 4813</strain>
    </source>
</reference>
<dbReference type="GO" id="GO:0016810">
    <property type="term" value="F:hydrolase activity, acting on carbon-nitrogen (but not peptide) bonds"/>
    <property type="evidence" value="ECO:0007669"/>
    <property type="project" value="InterPro"/>
</dbReference>
<dbReference type="AlphaFoldDB" id="A0A542ZWI8"/>
<dbReference type="Pfam" id="PF01979">
    <property type="entry name" value="Amidohydro_1"/>
    <property type="match status" value="1"/>
</dbReference>
<dbReference type="PANTHER" id="PTHR43135:SF4">
    <property type="entry name" value="AMIDOHYDROLASE-RELATED DOMAIN-CONTAINING PROTEIN"/>
    <property type="match status" value="1"/>
</dbReference>
<dbReference type="SUPFAM" id="SSF51556">
    <property type="entry name" value="Metallo-dependent hydrolases"/>
    <property type="match status" value="1"/>
</dbReference>
<gene>
    <name evidence="2" type="ORF">FB461_1217</name>
</gene>
<keyword evidence="3" id="KW-1185">Reference proteome</keyword>
<organism evidence="2 3">
    <name type="scientific">Rarobacter faecitabidus</name>
    <dbReference type="NCBI Taxonomy" id="13243"/>
    <lineage>
        <taxon>Bacteria</taxon>
        <taxon>Bacillati</taxon>
        <taxon>Actinomycetota</taxon>
        <taxon>Actinomycetes</taxon>
        <taxon>Micrococcales</taxon>
        <taxon>Rarobacteraceae</taxon>
        <taxon>Rarobacter</taxon>
    </lineage>
</organism>
<dbReference type="RefSeq" id="WP_142119845.1">
    <property type="nucleotide sequence ID" value="NZ_BAAASV010000001.1"/>
</dbReference>
<sequence>MTTIHLTGRVILSDEIEVGEAWVVGGRLTLDRPSSLGTDVVRVDGFALPGLADAHCHVGLGPLGSVSRDEALAQARTDRDSGVLAIRDAGSPADTHWLDDRSDMPRIIRAGRHIARPKRYLRHYAVELAEPCQLASEVARQAEAGDGWVKLVGDWIDRTEGDSSDLRPLWTREQLTEAMSAAHRLGARVTVHTFAHEAIDDLLAAGIDCIEHGTGIAERHLSTLVERGIPVTATLLQIGQFEAIAAQGAAKYPVFAARMRRLYERRYEHVRMLHEGGVQLLVGTDAGGTIGHGTIAAECAEMVAAGVPEPAVVAAASWRGRAVIGAETIGEGTRADLVVFDEDPRRDIRALGARPTVLLGGEIVAPGA</sequence>
<dbReference type="InterPro" id="IPR032466">
    <property type="entry name" value="Metal_Hydrolase"/>
</dbReference>
<dbReference type="Proteomes" id="UP000315389">
    <property type="component" value="Unassembled WGS sequence"/>
</dbReference>
<dbReference type="PANTHER" id="PTHR43135">
    <property type="entry name" value="ALPHA-D-RIBOSE 1-METHYLPHOSPHONATE 5-TRIPHOSPHATE DIPHOSPHATASE"/>
    <property type="match status" value="1"/>
</dbReference>
<dbReference type="EMBL" id="VFOS01000001">
    <property type="protein sequence ID" value="TQL64708.1"/>
    <property type="molecule type" value="Genomic_DNA"/>
</dbReference>
<dbReference type="Gene3D" id="3.20.20.140">
    <property type="entry name" value="Metal-dependent hydrolases"/>
    <property type="match status" value="1"/>
</dbReference>
<proteinExistence type="predicted"/>
<dbReference type="InterPro" id="IPR006680">
    <property type="entry name" value="Amidohydro-rel"/>
</dbReference>
<dbReference type="Gene3D" id="2.30.40.10">
    <property type="entry name" value="Urease, subunit C, domain 1"/>
    <property type="match status" value="1"/>
</dbReference>